<comment type="subcellular location">
    <subcellularLocation>
        <location evidence="1">Cell membrane</location>
        <topology evidence="1">Multi-pass membrane protein</topology>
    </subcellularLocation>
</comment>
<feature type="transmembrane region" description="Helical" evidence="7">
    <location>
        <begin position="26"/>
        <end position="50"/>
    </location>
</feature>
<feature type="transmembrane region" description="Helical" evidence="7">
    <location>
        <begin position="109"/>
        <end position="127"/>
    </location>
</feature>
<dbReference type="KEGG" id="ahe:Arch_1269"/>
<feature type="transmembrane region" description="Helical" evidence="7">
    <location>
        <begin position="133"/>
        <end position="155"/>
    </location>
</feature>
<evidence type="ECO:0000256" key="3">
    <source>
        <dbReference type="ARBA" id="ARBA00022692"/>
    </source>
</evidence>
<organism evidence="8 9">
    <name type="scientific">Arcanobacterium haemolyticum (strain ATCC 9345 / DSM 20595 / CCM 5947 / CCUG 17215 / LMG 16163 / NBRC 15585 / NCTC 8452 / 11018)</name>
    <dbReference type="NCBI Taxonomy" id="644284"/>
    <lineage>
        <taxon>Bacteria</taxon>
        <taxon>Bacillati</taxon>
        <taxon>Actinomycetota</taxon>
        <taxon>Actinomycetes</taxon>
        <taxon>Actinomycetales</taxon>
        <taxon>Actinomycetaceae</taxon>
        <taxon>Arcanobacterium</taxon>
    </lineage>
</organism>
<sequence length="426" mass="44272">MSKKNTTPISAGQWAKALVHSAPRSGWLVGIIAVLIAFALGAILIVITGASVGNAYTAMFKGSIFNASALNRGLSYALRPMVDSIFFAIPLILAGLGLGFGFRAGLFNIGGAGQIIFGALAAIWVSFSLDLPYGLHLLVALIAAAAAGGFYAGIAGYLKAKTGANEVIVTIMLNSVATLALTYVLSLDSWHQPGQNNPVTPVAQDTAALPALLPAPFKLHLGFIIAVVAVFVYWWILERSTFGFEVRAVGANPHAARTAGMSIAKVTTLTMVTSGIFAGIAGANEALGTMYQAHQGVTSGIAGTVGFDAITVALLGRNKPMGIFFSGLLFGAFKAGGYAMQAQGVPIDMVLILESVIVLFIAAPALVRWMFHLPKPDGKSLREYAASLGKTEAQPAAQKKVGAHAIKREEGTATDEHASTGKEETA</sequence>
<evidence type="ECO:0000256" key="2">
    <source>
        <dbReference type="ARBA" id="ARBA00022475"/>
    </source>
</evidence>
<name>D7BJZ4_ARCHD</name>
<feature type="transmembrane region" description="Helical" evidence="7">
    <location>
        <begin position="167"/>
        <end position="186"/>
    </location>
</feature>
<dbReference type="Pfam" id="PF02653">
    <property type="entry name" value="BPD_transp_2"/>
    <property type="match status" value="1"/>
</dbReference>
<protein>
    <submittedName>
        <fullName evidence="8">Inner-membrane translocator</fullName>
    </submittedName>
</protein>
<dbReference type="PANTHER" id="PTHR47089">
    <property type="entry name" value="ABC TRANSPORTER, PERMEASE PROTEIN"/>
    <property type="match status" value="1"/>
</dbReference>
<dbReference type="eggNOG" id="COG4603">
    <property type="taxonomic scope" value="Bacteria"/>
</dbReference>
<feature type="transmembrane region" description="Helical" evidence="7">
    <location>
        <begin position="266"/>
        <end position="284"/>
    </location>
</feature>
<feature type="transmembrane region" description="Helical" evidence="7">
    <location>
        <begin position="296"/>
        <end position="315"/>
    </location>
</feature>
<dbReference type="RefSeq" id="WP_013170466.1">
    <property type="nucleotide sequence ID" value="NC_014218.1"/>
</dbReference>
<keyword evidence="5 7" id="KW-0472">Membrane</keyword>
<feature type="region of interest" description="Disordered" evidence="6">
    <location>
        <begin position="394"/>
        <end position="426"/>
    </location>
</feature>
<evidence type="ECO:0000256" key="4">
    <source>
        <dbReference type="ARBA" id="ARBA00022989"/>
    </source>
</evidence>
<keyword evidence="2" id="KW-1003">Cell membrane</keyword>
<dbReference type="EMBL" id="CP002045">
    <property type="protein sequence ID" value="ADH92974.1"/>
    <property type="molecule type" value="Genomic_DNA"/>
</dbReference>
<evidence type="ECO:0000313" key="9">
    <source>
        <dbReference type="Proteomes" id="UP000000376"/>
    </source>
</evidence>
<keyword evidence="4 7" id="KW-1133">Transmembrane helix</keyword>
<dbReference type="GO" id="GO:0005886">
    <property type="term" value="C:plasma membrane"/>
    <property type="evidence" value="ECO:0007669"/>
    <property type="project" value="UniProtKB-SubCell"/>
</dbReference>
<feature type="transmembrane region" description="Helical" evidence="7">
    <location>
        <begin position="84"/>
        <end position="102"/>
    </location>
</feature>
<dbReference type="GO" id="GO:0022857">
    <property type="term" value="F:transmembrane transporter activity"/>
    <property type="evidence" value="ECO:0007669"/>
    <property type="project" value="InterPro"/>
</dbReference>
<dbReference type="STRING" id="644284.Arch_1269"/>
<proteinExistence type="predicted"/>
<evidence type="ECO:0000256" key="1">
    <source>
        <dbReference type="ARBA" id="ARBA00004651"/>
    </source>
</evidence>
<evidence type="ECO:0000313" key="8">
    <source>
        <dbReference type="EMBL" id="ADH92974.1"/>
    </source>
</evidence>
<evidence type="ECO:0000256" key="5">
    <source>
        <dbReference type="ARBA" id="ARBA00023136"/>
    </source>
</evidence>
<keyword evidence="3 7" id="KW-0812">Transmembrane</keyword>
<dbReference type="Proteomes" id="UP000000376">
    <property type="component" value="Chromosome"/>
</dbReference>
<dbReference type="CDD" id="cd06580">
    <property type="entry name" value="TM_PBP1_transp_TpRbsC_like"/>
    <property type="match status" value="1"/>
</dbReference>
<evidence type="ECO:0000256" key="7">
    <source>
        <dbReference type="SAM" id="Phobius"/>
    </source>
</evidence>
<dbReference type="InterPro" id="IPR001851">
    <property type="entry name" value="ABC_transp_permease"/>
</dbReference>
<evidence type="ECO:0000256" key="6">
    <source>
        <dbReference type="SAM" id="MobiDB-lite"/>
    </source>
</evidence>
<feature type="transmembrane region" description="Helical" evidence="7">
    <location>
        <begin position="219"/>
        <end position="237"/>
    </location>
</feature>
<feature type="transmembrane region" description="Helical" evidence="7">
    <location>
        <begin position="322"/>
        <end position="340"/>
    </location>
</feature>
<dbReference type="HOGENOM" id="CLU_040769_0_2_11"/>
<accession>D7BJZ4</accession>
<feature type="compositionally biased region" description="Basic and acidic residues" evidence="6">
    <location>
        <begin position="406"/>
        <end position="426"/>
    </location>
</feature>
<dbReference type="PANTHER" id="PTHR47089:SF1">
    <property type="entry name" value="GUANOSINE ABC TRANSPORTER PERMEASE PROTEIN NUPP"/>
    <property type="match status" value="1"/>
</dbReference>
<feature type="transmembrane region" description="Helical" evidence="7">
    <location>
        <begin position="352"/>
        <end position="371"/>
    </location>
</feature>
<reference evidence="8 9" key="1">
    <citation type="journal article" date="2010" name="Stand. Genomic Sci.">
        <title>Complete genome sequence of Arcanobacterium haemolyticum type strain (11018).</title>
        <authorList>
            <person name="Yasawong M."/>
            <person name="Teshima H."/>
            <person name="Lapidus A."/>
            <person name="Nolan M."/>
            <person name="Lucas S."/>
            <person name="Glavina Del Rio T."/>
            <person name="Tice H."/>
            <person name="Cheng J."/>
            <person name="Bruce D."/>
            <person name="Detter C."/>
            <person name="Tapia R."/>
            <person name="Han C."/>
            <person name="Goodwin L."/>
            <person name="Pitluck S."/>
            <person name="Liolios K."/>
            <person name="Ivanova N."/>
            <person name="Mavromatis K."/>
            <person name="Mikhailova N."/>
            <person name="Pati A."/>
            <person name="Chen A."/>
            <person name="Palaniappan K."/>
            <person name="Land M."/>
            <person name="Hauser L."/>
            <person name="Chang Y."/>
            <person name="Jeffries C."/>
            <person name="Rohde M."/>
            <person name="Sikorski J."/>
            <person name="Pukall R."/>
            <person name="Goker M."/>
            <person name="Woyke T."/>
            <person name="Bristow J."/>
            <person name="Eisen J."/>
            <person name="Markowitz V."/>
            <person name="Hugenholtz P."/>
            <person name="Kyrpides N."/>
            <person name="Klenk H."/>
        </authorList>
    </citation>
    <scope>NUCLEOTIDE SEQUENCE [LARGE SCALE GENOMIC DNA]</scope>
    <source>
        <strain evidence="9">ATCC 9345 / DSM 20595 / CCUG 17215 / LMG 16163 / NBRC 15585 / NCTC 8452 / 11018</strain>
    </source>
</reference>
<keyword evidence="9" id="KW-1185">Reference proteome</keyword>
<gene>
    <name evidence="8" type="ordered locus">Arch_1269</name>
</gene>
<dbReference type="OrthoDB" id="45037at2"/>
<dbReference type="AlphaFoldDB" id="D7BJZ4"/>